<evidence type="ECO:0000313" key="3">
    <source>
        <dbReference type="EMBL" id="PIP68813.1"/>
    </source>
</evidence>
<dbReference type="GO" id="GO:0015628">
    <property type="term" value="P:protein secretion by the type II secretion system"/>
    <property type="evidence" value="ECO:0007669"/>
    <property type="project" value="InterPro"/>
</dbReference>
<comment type="caution">
    <text evidence="3">The sequence shown here is derived from an EMBL/GenBank/DDBJ whole genome shotgun (WGS) entry which is preliminary data.</text>
</comment>
<dbReference type="EMBL" id="PCTI01000047">
    <property type="protein sequence ID" value="PIP68813.1"/>
    <property type="molecule type" value="Genomic_DNA"/>
</dbReference>
<keyword evidence="2" id="KW-1133">Transmembrane helix</keyword>
<name>A0A2H0CG00_9BACT</name>
<dbReference type="PRINTS" id="PR00813">
    <property type="entry name" value="BCTERIALGSPG"/>
</dbReference>
<reference evidence="3 4" key="1">
    <citation type="submission" date="2017-09" db="EMBL/GenBank/DDBJ databases">
        <title>Depth-based differentiation of microbial function through sediment-hosted aquifers and enrichment of novel symbionts in the deep terrestrial subsurface.</title>
        <authorList>
            <person name="Probst A.J."/>
            <person name="Ladd B."/>
            <person name="Jarett J.K."/>
            <person name="Geller-Mcgrath D.E."/>
            <person name="Sieber C.M."/>
            <person name="Emerson J.B."/>
            <person name="Anantharaman K."/>
            <person name="Thomas B.C."/>
            <person name="Malmstrom R."/>
            <person name="Stieglmeier M."/>
            <person name="Klingl A."/>
            <person name="Woyke T."/>
            <person name="Ryan C.M."/>
            <person name="Banfield J.F."/>
        </authorList>
    </citation>
    <scope>NUCLEOTIDE SEQUENCE [LARGE SCALE GENOMIC DNA]</scope>
    <source>
        <strain evidence="3">CG22_combo_CG10-13_8_21_14_all_32_8</strain>
    </source>
</reference>
<evidence type="ECO:0000256" key="1">
    <source>
        <dbReference type="ARBA" id="ARBA00022481"/>
    </source>
</evidence>
<dbReference type="AlphaFoldDB" id="A0A2H0CG00"/>
<evidence type="ECO:0000313" key="4">
    <source>
        <dbReference type="Proteomes" id="UP000229176"/>
    </source>
</evidence>
<keyword evidence="1" id="KW-0488">Methylation</keyword>
<dbReference type="Pfam" id="PF07963">
    <property type="entry name" value="N_methyl"/>
    <property type="match status" value="1"/>
</dbReference>
<evidence type="ECO:0008006" key="5">
    <source>
        <dbReference type="Google" id="ProtNLM"/>
    </source>
</evidence>
<evidence type="ECO:0000256" key="2">
    <source>
        <dbReference type="SAM" id="Phobius"/>
    </source>
</evidence>
<feature type="transmembrane region" description="Helical" evidence="2">
    <location>
        <begin position="12"/>
        <end position="31"/>
    </location>
</feature>
<organism evidence="3 4">
    <name type="scientific">Candidatus Nomurabacteria bacterium CG22_combo_CG10-13_8_21_14_all_32_8</name>
    <dbReference type="NCBI Taxonomy" id="1974732"/>
    <lineage>
        <taxon>Bacteria</taxon>
        <taxon>Candidatus Nomuraibacteriota</taxon>
    </lineage>
</organism>
<gene>
    <name evidence="3" type="ORF">COW91_02845</name>
</gene>
<accession>A0A2H0CG00</accession>
<sequence length="153" mass="16474">MNKKFKIQKAFTLIELLVVVAVIAILAGVVLSSTSNSRARGANTGVKTNLRTVLQQSELYYLNNANTYGTITHSLGPCTQLAGTPFSDPVTWSAILETQKQTGGVMPTCVSTPNAYAVSAKFKTQDQTFTYWCIDSQGNAKGETSNITDVICN</sequence>
<dbReference type="Proteomes" id="UP000229176">
    <property type="component" value="Unassembled WGS sequence"/>
</dbReference>
<dbReference type="GO" id="GO:0015627">
    <property type="term" value="C:type II protein secretion system complex"/>
    <property type="evidence" value="ECO:0007669"/>
    <property type="project" value="InterPro"/>
</dbReference>
<protein>
    <recommendedName>
        <fullName evidence="5">Type II secretion system protein GspG C-terminal domain-containing protein</fullName>
    </recommendedName>
</protein>
<dbReference type="InterPro" id="IPR045584">
    <property type="entry name" value="Pilin-like"/>
</dbReference>
<dbReference type="InterPro" id="IPR012902">
    <property type="entry name" value="N_methyl_site"/>
</dbReference>
<keyword evidence="2" id="KW-0812">Transmembrane</keyword>
<proteinExistence type="predicted"/>
<dbReference type="InterPro" id="IPR000983">
    <property type="entry name" value="Bac_GSPG_pilin"/>
</dbReference>
<dbReference type="Gene3D" id="3.30.700.10">
    <property type="entry name" value="Glycoprotein, Type 4 Pilin"/>
    <property type="match status" value="1"/>
</dbReference>
<keyword evidence="2" id="KW-0472">Membrane</keyword>
<dbReference type="NCBIfam" id="TIGR02532">
    <property type="entry name" value="IV_pilin_GFxxxE"/>
    <property type="match status" value="1"/>
</dbReference>
<dbReference type="SUPFAM" id="SSF54523">
    <property type="entry name" value="Pili subunits"/>
    <property type="match status" value="1"/>
</dbReference>